<proteinExistence type="predicted"/>
<comment type="caution">
    <text evidence="1">The sequence shown here is derived from an EMBL/GenBank/DDBJ whole genome shotgun (WGS) entry which is preliminary data.</text>
</comment>
<dbReference type="EMBL" id="BAABCB010000018">
    <property type="protein sequence ID" value="GAA4243265.1"/>
    <property type="molecule type" value="Genomic_DNA"/>
</dbReference>
<dbReference type="RefSeq" id="WP_334468904.1">
    <property type="nucleotide sequence ID" value="NZ_BAABCB010000018.1"/>
</dbReference>
<gene>
    <name evidence="1" type="ORF">GCM10022292_17200</name>
</gene>
<evidence type="ECO:0000313" key="1">
    <source>
        <dbReference type="EMBL" id="GAA4243265.1"/>
    </source>
</evidence>
<name>A0ABP8CTK8_9FLAO</name>
<reference evidence="2" key="1">
    <citation type="journal article" date="2019" name="Int. J. Syst. Evol. Microbiol.">
        <title>The Global Catalogue of Microorganisms (GCM) 10K type strain sequencing project: providing services to taxonomists for standard genome sequencing and annotation.</title>
        <authorList>
            <consortium name="The Broad Institute Genomics Platform"/>
            <consortium name="The Broad Institute Genome Sequencing Center for Infectious Disease"/>
            <person name="Wu L."/>
            <person name="Ma J."/>
        </authorList>
    </citation>
    <scope>NUCLEOTIDE SEQUENCE [LARGE SCALE GENOMIC DNA]</scope>
    <source>
        <strain evidence="2">JCM 17633</strain>
    </source>
</reference>
<organism evidence="1 2">
    <name type="scientific">Winogradskyella damuponensis</name>
    <dbReference type="NCBI Taxonomy" id="943939"/>
    <lineage>
        <taxon>Bacteria</taxon>
        <taxon>Pseudomonadati</taxon>
        <taxon>Bacteroidota</taxon>
        <taxon>Flavobacteriia</taxon>
        <taxon>Flavobacteriales</taxon>
        <taxon>Flavobacteriaceae</taxon>
        <taxon>Winogradskyella</taxon>
    </lineage>
</organism>
<accession>A0ABP8CTK8</accession>
<evidence type="ECO:0008006" key="3">
    <source>
        <dbReference type="Google" id="ProtNLM"/>
    </source>
</evidence>
<sequence length="58" mass="6841">MAFKIIWSEFAEIQLDEIYKFYENKAGSNIAKKHLKGIINETYKKKGDQVKMERVMGE</sequence>
<keyword evidence="2" id="KW-1185">Reference proteome</keyword>
<protein>
    <recommendedName>
        <fullName evidence="3">Type II toxin-antitoxin system RelE/ParE family toxin</fullName>
    </recommendedName>
</protein>
<dbReference type="Proteomes" id="UP001501682">
    <property type="component" value="Unassembled WGS sequence"/>
</dbReference>
<evidence type="ECO:0000313" key="2">
    <source>
        <dbReference type="Proteomes" id="UP001501682"/>
    </source>
</evidence>